<name>A0ABW3BRN6_9FLAO</name>
<dbReference type="PRINTS" id="PR00701">
    <property type="entry name" value="60KDINNERMP"/>
</dbReference>
<dbReference type="HAMAP" id="MF_01810">
    <property type="entry name" value="YidC_type1"/>
    <property type="match status" value="1"/>
</dbReference>
<dbReference type="CDD" id="cd20070">
    <property type="entry name" value="5TM_YidC_Alb3"/>
    <property type="match status" value="1"/>
</dbReference>
<feature type="transmembrane region" description="Helical" evidence="13">
    <location>
        <begin position="447"/>
        <end position="466"/>
    </location>
</feature>
<comment type="function">
    <text evidence="13">Required for the insertion and/or proper folding and/or complex formation of integral membrane proteins into the membrane. Involved in integration of membrane proteins that insert both dependently and independently of the Sec translocase complex, as well as at least some lipoproteins. Aids folding of multispanning membrane proteins.</text>
</comment>
<dbReference type="NCBIfam" id="TIGR03593">
    <property type="entry name" value="yidC_nterm"/>
    <property type="match status" value="1"/>
</dbReference>
<dbReference type="NCBIfam" id="NF002356">
    <property type="entry name" value="PRK01318.2-3"/>
    <property type="match status" value="1"/>
</dbReference>
<evidence type="ECO:0000256" key="7">
    <source>
        <dbReference type="ARBA" id="ARBA00022927"/>
    </source>
</evidence>
<dbReference type="Pfam" id="PF14849">
    <property type="entry name" value="YidC_periplas"/>
    <property type="match status" value="1"/>
</dbReference>
<evidence type="ECO:0000256" key="6">
    <source>
        <dbReference type="ARBA" id="ARBA00022692"/>
    </source>
</evidence>
<dbReference type="CDD" id="cd19961">
    <property type="entry name" value="EcYidC-like_peri"/>
    <property type="match status" value="1"/>
</dbReference>
<proteinExistence type="inferred from homology"/>
<dbReference type="RefSeq" id="WP_379941238.1">
    <property type="nucleotide sequence ID" value="NZ_JBHTIB010000012.1"/>
</dbReference>
<keyword evidence="7 13" id="KW-0653">Protein transport</keyword>
<feature type="transmembrane region" description="Helical" evidence="13">
    <location>
        <begin position="6"/>
        <end position="26"/>
    </location>
</feature>
<dbReference type="NCBIfam" id="NF002359">
    <property type="entry name" value="PRK01318.2-6"/>
    <property type="match status" value="1"/>
</dbReference>
<evidence type="ECO:0000256" key="13">
    <source>
        <dbReference type="HAMAP-Rule" id="MF_01810"/>
    </source>
</evidence>
<evidence type="ECO:0000256" key="10">
    <source>
        <dbReference type="ARBA" id="ARBA00023186"/>
    </source>
</evidence>
<keyword evidence="9 13" id="KW-0472">Membrane</keyword>
<evidence type="ECO:0000256" key="4">
    <source>
        <dbReference type="ARBA" id="ARBA00022448"/>
    </source>
</evidence>
<evidence type="ECO:0000256" key="14">
    <source>
        <dbReference type="SAM" id="MobiDB-lite"/>
    </source>
</evidence>
<evidence type="ECO:0000256" key="1">
    <source>
        <dbReference type="ARBA" id="ARBA00004429"/>
    </source>
</evidence>
<feature type="domain" description="Membrane insertase YidC/Oxa/ALB C-terminal" evidence="15">
    <location>
        <begin position="380"/>
        <end position="583"/>
    </location>
</feature>
<dbReference type="EMBL" id="JBHTIB010000012">
    <property type="protein sequence ID" value="MFD0835800.1"/>
    <property type="molecule type" value="Genomic_DNA"/>
</dbReference>
<evidence type="ECO:0000313" key="17">
    <source>
        <dbReference type="EMBL" id="MFD0835800.1"/>
    </source>
</evidence>
<sequence length="632" mass="72970">MEEKKLDINSVIGFVLIFGILMYMLWQNQPTPEELEAQQKAKQEQVEKERKAKEQEQTKVVSTEDFAVGTGNDSLQLVNLKNKLGAFAYSAATASKEETLVETDLFELKFNSKGGYLSEVKLKKHTDFKNNPIYIIKDNNASFNINFGTTDSRILNTKDLFFQPTVTKNGNNTVVSMKLKVSESKFLEYRYELKEGDYMMEFTIRSQGLSDVINSAQPVNLDWNLKTYRHAKSISYENRYTEIVFEYEDGKDDYLGQSELSDDTAEEVTYVAFKQHFFTSILLADTPFKTASFESRNLVQNEDVDTIYTKAFTTKLPLELTGGEISKSMDWYYGPSDFKILNKYDRNLDEVVPLGWGIFGWINKYLFIPLFALLGKFLPYGIAIIVMTILIKLLLSFVQYKQFLSQAKMKILKPELEAIREKHKDNKMKAQQETLALQTKVGASPMAGCLPALVQLPVFYALFQFFPSAFDLRQKSFLWVQDLSSYDTIAELPFSIPFYGDHVSLFPILASVAIFFYMRLTTGDQMASQPTQEGMPDMAKMMKYMMYFSPIMMLFFFNNYASGLSLYYFISNVISIGIILVIKNYILDEEKIHAQMQENKKKPKKENRFQKKMAEMMEQAEKQKQLQQKKKK</sequence>
<comment type="caution">
    <text evidence="17">The sequence shown here is derived from an EMBL/GenBank/DDBJ whole genome shotgun (WGS) entry which is preliminary data.</text>
</comment>
<feature type="transmembrane region" description="Helical" evidence="13">
    <location>
        <begin position="502"/>
        <end position="520"/>
    </location>
</feature>
<feature type="transmembrane region" description="Helical" evidence="13">
    <location>
        <begin position="566"/>
        <end position="586"/>
    </location>
</feature>
<evidence type="ECO:0000256" key="2">
    <source>
        <dbReference type="ARBA" id="ARBA00010527"/>
    </source>
</evidence>
<keyword evidence="8 13" id="KW-1133">Transmembrane helix</keyword>
<evidence type="ECO:0000256" key="3">
    <source>
        <dbReference type="ARBA" id="ARBA00015325"/>
    </source>
</evidence>
<keyword evidence="10 13" id="KW-0143">Chaperone</keyword>
<gene>
    <name evidence="13 17" type="primary">yidC</name>
    <name evidence="17" type="ORF">ACFQ0I_08505</name>
</gene>
<evidence type="ECO:0000313" key="18">
    <source>
        <dbReference type="Proteomes" id="UP001597011"/>
    </source>
</evidence>
<comment type="subunit">
    <text evidence="13">Interacts with the Sec translocase complex via SecD. Specifically interacts with transmembrane segments of nascent integral membrane proteins during membrane integration.</text>
</comment>
<dbReference type="InterPro" id="IPR038221">
    <property type="entry name" value="YidC_periplasmic_sf"/>
</dbReference>
<feature type="transmembrane region" description="Helical" evidence="13">
    <location>
        <begin position="541"/>
        <end position="560"/>
    </location>
</feature>
<keyword evidence="5 13" id="KW-1003">Cell membrane</keyword>
<feature type="transmembrane region" description="Helical" evidence="13">
    <location>
        <begin position="380"/>
        <end position="400"/>
    </location>
</feature>
<dbReference type="InterPro" id="IPR028055">
    <property type="entry name" value="YidC/Oxa/ALB_C"/>
</dbReference>
<dbReference type="PANTHER" id="PTHR12428">
    <property type="entry name" value="OXA1"/>
    <property type="match status" value="1"/>
</dbReference>
<reference evidence="18" key="1">
    <citation type="journal article" date="2019" name="Int. J. Syst. Evol. Microbiol.">
        <title>The Global Catalogue of Microorganisms (GCM) 10K type strain sequencing project: providing services to taxonomists for standard genome sequencing and annotation.</title>
        <authorList>
            <consortium name="The Broad Institute Genomics Platform"/>
            <consortium name="The Broad Institute Genome Sequencing Center for Infectious Disease"/>
            <person name="Wu L."/>
            <person name="Ma J."/>
        </authorList>
    </citation>
    <scope>NUCLEOTIDE SEQUENCE [LARGE SCALE GENOMIC DNA]</scope>
    <source>
        <strain evidence="18">CCUG 60529</strain>
    </source>
</reference>
<evidence type="ECO:0000256" key="5">
    <source>
        <dbReference type="ARBA" id="ARBA00022475"/>
    </source>
</evidence>
<evidence type="ECO:0000256" key="12">
    <source>
        <dbReference type="ARBA" id="ARBA00033342"/>
    </source>
</evidence>
<keyword evidence="18" id="KW-1185">Reference proteome</keyword>
<organism evidence="17 18">
    <name type="scientific">Mariniflexile aquimaris</name>
    <dbReference type="NCBI Taxonomy" id="881009"/>
    <lineage>
        <taxon>Bacteria</taxon>
        <taxon>Pseudomonadati</taxon>
        <taxon>Bacteroidota</taxon>
        <taxon>Flavobacteriia</taxon>
        <taxon>Flavobacteriales</taxon>
        <taxon>Flavobacteriaceae</taxon>
        <taxon>Mariniflexile</taxon>
    </lineage>
</organism>
<dbReference type="InterPro" id="IPR028053">
    <property type="entry name" value="Membr_insert_YidC_N"/>
</dbReference>
<dbReference type="InterPro" id="IPR019998">
    <property type="entry name" value="Membr_insert_YidC"/>
</dbReference>
<dbReference type="InterPro" id="IPR047196">
    <property type="entry name" value="YidC_ALB_C"/>
</dbReference>
<evidence type="ECO:0000256" key="11">
    <source>
        <dbReference type="ARBA" id="ARBA00033245"/>
    </source>
</evidence>
<dbReference type="InterPro" id="IPR001708">
    <property type="entry name" value="YidC/ALB3/OXA1/COX18"/>
</dbReference>
<dbReference type="Gene3D" id="2.70.98.90">
    <property type="match status" value="1"/>
</dbReference>
<comment type="similarity">
    <text evidence="2 13">Belongs to the OXA1/ALB3/YidC family. Type 1 subfamily.</text>
</comment>
<dbReference type="Proteomes" id="UP001597011">
    <property type="component" value="Unassembled WGS sequence"/>
</dbReference>
<evidence type="ECO:0000259" key="16">
    <source>
        <dbReference type="Pfam" id="PF14849"/>
    </source>
</evidence>
<protein>
    <recommendedName>
        <fullName evidence="3 13">Membrane protein insertase YidC</fullName>
    </recommendedName>
    <alternativeName>
        <fullName evidence="12 13">Foldase YidC</fullName>
    </alternativeName>
    <alternativeName>
        <fullName evidence="11 13">Membrane integrase YidC</fullName>
    </alternativeName>
    <alternativeName>
        <fullName evidence="13">Membrane protein YidC</fullName>
    </alternativeName>
</protein>
<dbReference type="Pfam" id="PF02096">
    <property type="entry name" value="60KD_IMP"/>
    <property type="match status" value="1"/>
</dbReference>
<evidence type="ECO:0000256" key="8">
    <source>
        <dbReference type="ARBA" id="ARBA00022989"/>
    </source>
</evidence>
<feature type="domain" description="Membrane insertase YidC N-terminal" evidence="16">
    <location>
        <begin position="101"/>
        <end position="367"/>
    </location>
</feature>
<dbReference type="NCBIfam" id="TIGR03592">
    <property type="entry name" value="yidC_oxa1_cterm"/>
    <property type="match status" value="1"/>
</dbReference>
<feature type="region of interest" description="Disordered" evidence="14">
    <location>
        <begin position="36"/>
        <end position="57"/>
    </location>
</feature>
<keyword evidence="4 13" id="KW-0813">Transport</keyword>
<evidence type="ECO:0000259" key="15">
    <source>
        <dbReference type="Pfam" id="PF02096"/>
    </source>
</evidence>
<keyword evidence="6 13" id="KW-0812">Transmembrane</keyword>
<dbReference type="PANTHER" id="PTHR12428:SF65">
    <property type="entry name" value="CYTOCHROME C OXIDASE ASSEMBLY PROTEIN COX18, MITOCHONDRIAL"/>
    <property type="match status" value="1"/>
</dbReference>
<evidence type="ECO:0000256" key="9">
    <source>
        <dbReference type="ARBA" id="ARBA00023136"/>
    </source>
</evidence>
<accession>A0ABW3BRN6</accession>
<comment type="subcellular location">
    <subcellularLocation>
        <location evidence="1">Cell inner membrane</location>
        <topology evidence="1">Multi-pass membrane protein</topology>
    </subcellularLocation>
    <subcellularLocation>
        <location evidence="13">Cell membrane</location>
        <topology evidence="13">Multi-pass membrane protein</topology>
    </subcellularLocation>
</comment>
<feature type="compositionally biased region" description="Basic and acidic residues" evidence="14">
    <location>
        <begin position="37"/>
        <end position="57"/>
    </location>
</feature>